<dbReference type="PANTHER" id="PTHR31623:SF19">
    <property type="entry name" value="VINORINE SYNTHASE-RELATED"/>
    <property type="match status" value="1"/>
</dbReference>
<keyword evidence="5" id="KW-1185">Reference proteome</keyword>
<protein>
    <submittedName>
        <fullName evidence="4">Uncharacterized protein</fullName>
    </submittedName>
</protein>
<keyword evidence="2" id="KW-0808">Transferase</keyword>
<reference evidence="4 5" key="1">
    <citation type="journal article" date="2024" name="G3 (Bethesda)">
        <title>Genome assembly of Hibiscus sabdariffa L. provides insights into metabolisms of medicinal natural products.</title>
        <authorList>
            <person name="Kim T."/>
        </authorList>
    </citation>
    <scope>NUCLEOTIDE SEQUENCE [LARGE SCALE GENOMIC DNA]</scope>
    <source>
        <strain evidence="4">TK-2024</strain>
        <tissue evidence="4">Old leaves</tissue>
    </source>
</reference>
<evidence type="ECO:0000313" key="5">
    <source>
        <dbReference type="Proteomes" id="UP001472677"/>
    </source>
</evidence>
<accession>A0ABR2ATC6</accession>
<evidence type="ECO:0000256" key="1">
    <source>
        <dbReference type="ARBA" id="ARBA00009861"/>
    </source>
</evidence>
<evidence type="ECO:0000256" key="2">
    <source>
        <dbReference type="ARBA" id="ARBA00022679"/>
    </source>
</evidence>
<gene>
    <name evidence="4" type="ORF">V6N12_064019</name>
</gene>
<comment type="similarity">
    <text evidence="1">Belongs to the plant acyltransferase family.</text>
</comment>
<dbReference type="Gene3D" id="3.30.559.10">
    <property type="entry name" value="Chloramphenicol acetyltransferase-like domain"/>
    <property type="match status" value="1"/>
</dbReference>
<keyword evidence="3" id="KW-0012">Acyltransferase</keyword>
<evidence type="ECO:0000256" key="3">
    <source>
        <dbReference type="ARBA" id="ARBA00023315"/>
    </source>
</evidence>
<organism evidence="4 5">
    <name type="scientific">Hibiscus sabdariffa</name>
    <name type="common">roselle</name>
    <dbReference type="NCBI Taxonomy" id="183260"/>
    <lineage>
        <taxon>Eukaryota</taxon>
        <taxon>Viridiplantae</taxon>
        <taxon>Streptophyta</taxon>
        <taxon>Embryophyta</taxon>
        <taxon>Tracheophyta</taxon>
        <taxon>Spermatophyta</taxon>
        <taxon>Magnoliopsida</taxon>
        <taxon>eudicotyledons</taxon>
        <taxon>Gunneridae</taxon>
        <taxon>Pentapetalae</taxon>
        <taxon>rosids</taxon>
        <taxon>malvids</taxon>
        <taxon>Malvales</taxon>
        <taxon>Malvaceae</taxon>
        <taxon>Malvoideae</taxon>
        <taxon>Hibiscus</taxon>
    </lineage>
</organism>
<proteinExistence type="inferred from homology"/>
<dbReference type="Proteomes" id="UP001472677">
    <property type="component" value="Unassembled WGS sequence"/>
</dbReference>
<dbReference type="InterPro" id="IPR023213">
    <property type="entry name" value="CAT-like_dom_sf"/>
</dbReference>
<evidence type="ECO:0000313" key="4">
    <source>
        <dbReference type="EMBL" id="KAK8497329.1"/>
    </source>
</evidence>
<dbReference type="Pfam" id="PF02458">
    <property type="entry name" value="Transferase"/>
    <property type="match status" value="1"/>
</dbReference>
<dbReference type="PANTHER" id="PTHR31623">
    <property type="entry name" value="F21J9.9"/>
    <property type="match status" value="1"/>
</dbReference>
<comment type="caution">
    <text evidence="4">The sequence shown here is derived from an EMBL/GenBank/DDBJ whole genome shotgun (WGS) entry which is preliminary data.</text>
</comment>
<name>A0ABR2ATC6_9ROSI</name>
<dbReference type="EMBL" id="JBBPBM010000314">
    <property type="protein sequence ID" value="KAK8497329.1"/>
    <property type="molecule type" value="Genomic_DNA"/>
</dbReference>
<sequence length="108" mass="12211">MLDIKSEIASRQTINPSNPTPPHLKTFKLSLLDQIFPAIHVNMNFFYPSHNTSHDFFHKSKLLQHSLSFTRSSDVSVTLPPSIVMTKVLSLWKPKSTSNYLTSSINPS</sequence>